<sequence>MKQLDFYLFRLLAAPLGATMGVALLALLVERMLRVMDLVLDAHGSLGSVLKLLAFLAPHYIGLALPLAFFLAIYVAFNNLHRNNELDALFSGGVSLSRLTRPMLMIAVLVSLLTLTVFNYLQPYGRYAYRAAVHAITYTSQLAYVQEGVFRTYKGTTFIAEQVSSDGQFFRKVFIFSDRDDQPVSLVTAREGHLVSKRDENVLLLRLFDGLRIERKISNGLIQPGQTSSALHFDETRWVIPMQEYLGFRGRGEDEREMTLLELWRGLSSPDTTATKGEIIAELHERFVRSLTIFILPFLAIPLAMGGRRVRQGQGLIVGFVILVIQHELLSLGGDLVEQGLASPWVAQWGSLVLLVTVAATLFYSAAFKVRQSEGRFFDLPSRRRTRRIIVMEAGGRTQ</sequence>
<feature type="transmembrane region" description="Helical" evidence="6">
    <location>
        <begin position="346"/>
        <end position="367"/>
    </location>
</feature>
<accession>A0A839SWA4</accession>
<name>A0A839SWA4_9PROT</name>
<evidence type="ECO:0000313" key="8">
    <source>
        <dbReference type="Proteomes" id="UP000581135"/>
    </source>
</evidence>
<evidence type="ECO:0000256" key="3">
    <source>
        <dbReference type="ARBA" id="ARBA00022692"/>
    </source>
</evidence>
<protein>
    <submittedName>
        <fullName evidence="7">Lipopolysaccharide export system permease protein</fullName>
    </submittedName>
</protein>
<gene>
    <name evidence="7" type="ORF">FHR98_002886</name>
</gene>
<dbReference type="GO" id="GO:0043190">
    <property type="term" value="C:ATP-binding cassette (ABC) transporter complex"/>
    <property type="evidence" value="ECO:0007669"/>
    <property type="project" value="TreeGrafter"/>
</dbReference>
<organism evidence="7 8">
    <name type="scientific">Limibacillus halophilus</name>
    <dbReference type="NCBI Taxonomy" id="1579333"/>
    <lineage>
        <taxon>Bacteria</taxon>
        <taxon>Pseudomonadati</taxon>
        <taxon>Pseudomonadota</taxon>
        <taxon>Alphaproteobacteria</taxon>
        <taxon>Rhodospirillales</taxon>
        <taxon>Rhodovibrionaceae</taxon>
        <taxon>Limibacillus</taxon>
    </lineage>
</organism>
<dbReference type="EMBL" id="JACHXA010000009">
    <property type="protein sequence ID" value="MBB3066578.1"/>
    <property type="molecule type" value="Genomic_DNA"/>
</dbReference>
<feature type="transmembrane region" description="Helical" evidence="6">
    <location>
        <begin position="50"/>
        <end position="77"/>
    </location>
</feature>
<keyword evidence="4 6" id="KW-1133">Transmembrane helix</keyword>
<keyword evidence="8" id="KW-1185">Reference proteome</keyword>
<evidence type="ECO:0000256" key="1">
    <source>
        <dbReference type="ARBA" id="ARBA00004651"/>
    </source>
</evidence>
<evidence type="ECO:0000256" key="2">
    <source>
        <dbReference type="ARBA" id="ARBA00022475"/>
    </source>
</evidence>
<dbReference type="InterPro" id="IPR005495">
    <property type="entry name" value="LptG/LptF_permease"/>
</dbReference>
<comment type="subcellular location">
    <subcellularLocation>
        <location evidence="1">Cell membrane</location>
        <topology evidence="1">Multi-pass membrane protein</topology>
    </subcellularLocation>
</comment>
<evidence type="ECO:0000256" key="5">
    <source>
        <dbReference type="ARBA" id="ARBA00023136"/>
    </source>
</evidence>
<keyword evidence="5 6" id="KW-0472">Membrane</keyword>
<dbReference type="PANTHER" id="PTHR33529:SF6">
    <property type="entry name" value="YJGP_YJGQ FAMILY PERMEASE"/>
    <property type="match status" value="1"/>
</dbReference>
<reference evidence="7 8" key="1">
    <citation type="submission" date="2020-08" db="EMBL/GenBank/DDBJ databases">
        <title>Genomic Encyclopedia of Type Strains, Phase III (KMG-III): the genomes of soil and plant-associated and newly described type strains.</title>
        <authorList>
            <person name="Whitman W."/>
        </authorList>
    </citation>
    <scope>NUCLEOTIDE SEQUENCE [LARGE SCALE GENOMIC DNA]</scope>
    <source>
        <strain evidence="7 8">CECT 8803</strain>
    </source>
</reference>
<feature type="transmembrane region" description="Helical" evidence="6">
    <location>
        <begin position="6"/>
        <end position="29"/>
    </location>
</feature>
<dbReference type="GO" id="GO:0015920">
    <property type="term" value="P:lipopolysaccharide transport"/>
    <property type="evidence" value="ECO:0007669"/>
    <property type="project" value="TreeGrafter"/>
</dbReference>
<dbReference type="Proteomes" id="UP000581135">
    <property type="component" value="Unassembled WGS sequence"/>
</dbReference>
<dbReference type="AlphaFoldDB" id="A0A839SWA4"/>
<comment type="caution">
    <text evidence="7">The sequence shown here is derived from an EMBL/GenBank/DDBJ whole genome shotgun (WGS) entry which is preliminary data.</text>
</comment>
<dbReference type="RefSeq" id="WP_183417410.1">
    <property type="nucleotide sequence ID" value="NZ_JACHXA010000009.1"/>
</dbReference>
<keyword evidence="2" id="KW-1003">Cell membrane</keyword>
<feature type="transmembrane region" description="Helical" evidence="6">
    <location>
        <begin position="103"/>
        <end position="121"/>
    </location>
</feature>
<keyword evidence="3 6" id="KW-0812">Transmembrane</keyword>
<proteinExistence type="predicted"/>
<dbReference type="PANTHER" id="PTHR33529">
    <property type="entry name" value="SLR0882 PROTEIN-RELATED"/>
    <property type="match status" value="1"/>
</dbReference>
<evidence type="ECO:0000313" key="7">
    <source>
        <dbReference type="EMBL" id="MBB3066578.1"/>
    </source>
</evidence>
<dbReference type="Pfam" id="PF03739">
    <property type="entry name" value="LptF_LptG"/>
    <property type="match status" value="1"/>
</dbReference>
<feature type="transmembrane region" description="Helical" evidence="6">
    <location>
        <begin position="315"/>
        <end position="334"/>
    </location>
</feature>
<evidence type="ECO:0000256" key="6">
    <source>
        <dbReference type="SAM" id="Phobius"/>
    </source>
</evidence>
<evidence type="ECO:0000256" key="4">
    <source>
        <dbReference type="ARBA" id="ARBA00022989"/>
    </source>
</evidence>